<dbReference type="Pfam" id="PF00534">
    <property type="entry name" value="Glycos_transf_1"/>
    <property type="match status" value="1"/>
</dbReference>
<proteinExistence type="predicted"/>
<accession>A0ABS2G4C6</accession>
<gene>
    <name evidence="3" type="ORF">H6A04_11585</name>
</gene>
<dbReference type="SUPFAM" id="SSF53756">
    <property type="entry name" value="UDP-Glycosyltransferase/glycogen phosphorylase"/>
    <property type="match status" value="1"/>
</dbReference>
<comment type="caution">
    <text evidence="3">The sequence shown here is derived from an EMBL/GenBank/DDBJ whole genome shotgun (WGS) entry which is preliminary data.</text>
</comment>
<organism evidence="3 4">
    <name type="scientific">Fusobacterium mortiferum</name>
    <dbReference type="NCBI Taxonomy" id="850"/>
    <lineage>
        <taxon>Bacteria</taxon>
        <taxon>Fusobacteriati</taxon>
        <taxon>Fusobacteriota</taxon>
        <taxon>Fusobacteriia</taxon>
        <taxon>Fusobacteriales</taxon>
        <taxon>Fusobacteriaceae</taxon>
        <taxon>Fusobacterium</taxon>
    </lineage>
</organism>
<dbReference type="Gene3D" id="3.40.50.2000">
    <property type="entry name" value="Glycogen Phosphorylase B"/>
    <property type="match status" value="2"/>
</dbReference>
<keyword evidence="1" id="KW-0808">Transferase</keyword>
<dbReference type="CDD" id="cd03801">
    <property type="entry name" value="GT4_PimA-like"/>
    <property type="match status" value="1"/>
</dbReference>
<evidence type="ECO:0000313" key="4">
    <source>
        <dbReference type="Proteomes" id="UP000728968"/>
    </source>
</evidence>
<keyword evidence="4" id="KW-1185">Reference proteome</keyword>
<evidence type="ECO:0000259" key="2">
    <source>
        <dbReference type="Pfam" id="PF00534"/>
    </source>
</evidence>
<dbReference type="Proteomes" id="UP000728968">
    <property type="component" value="Unassembled WGS sequence"/>
</dbReference>
<name>A0ABS2G4C6_FUSMR</name>
<reference evidence="3 4" key="1">
    <citation type="journal article" date="2021" name="Sci. Rep.">
        <title>The distribution of antibiotic resistance genes in chicken gut microbiota commensals.</title>
        <authorList>
            <person name="Juricova H."/>
            <person name="Matiasovicova J."/>
            <person name="Kubasova T."/>
            <person name="Cejkova D."/>
            <person name="Rychlik I."/>
        </authorList>
    </citation>
    <scope>NUCLEOTIDE SEQUENCE [LARGE SCALE GENOMIC DNA]</scope>
    <source>
        <strain evidence="3 4">An425</strain>
    </source>
</reference>
<dbReference type="InterPro" id="IPR001296">
    <property type="entry name" value="Glyco_trans_1"/>
</dbReference>
<sequence length="290" mass="34410">MLFHLSVANSFLIRIYKFFNKEGKVYIKLDINKRTTIKNIKNNFIKRKLFYDFKYIDLISCETEENFRLFEKNGYYGKGIREKVAYIPNGFDEEYLQKNNIQINSFDEKENIIITVGRIGTLEKNNELLLKAIKNIDLKNWKILLIGPYTEKFKKEYDKFIKENQEKKDKVLLIGNVTNRKELYNYYNKAKVFILTSRWESFGIVLVEALRFGDYIITTDVGAAQDVTFNKKIGSVIYTDDYQKLKSEVLKVINNKIDLKKKYTDSLNLAKNKFLWENIVKNSKLKEILR</sequence>
<dbReference type="PANTHER" id="PTHR46401:SF2">
    <property type="entry name" value="GLYCOSYLTRANSFERASE WBBK-RELATED"/>
    <property type="match status" value="1"/>
</dbReference>
<feature type="domain" description="Glycosyl transferase family 1" evidence="2">
    <location>
        <begin position="98"/>
        <end position="261"/>
    </location>
</feature>
<evidence type="ECO:0000256" key="1">
    <source>
        <dbReference type="ARBA" id="ARBA00022679"/>
    </source>
</evidence>
<dbReference type="PANTHER" id="PTHR46401">
    <property type="entry name" value="GLYCOSYLTRANSFERASE WBBK-RELATED"/>
    <property type="match status" value="1"/>
</dbReference>
<dbReference type="EMBL" id="JACJLT010000255">
    <property type="protein sequence ID" value="MBM6876269.1"/>
    <property type="molecule type" value="Genomic_DNA"/>
</dbReference>
<evidence type="ECO:0000313" key="3">
    <source>
        <dbReference type="EMBL" id="MBM6876269.1"/>
    </source>
</evidence>
<protein>
    <submittedName>
        <fullName evidence="3">Glycosyltransferase family 4 protein</fullName>
    </submittedName>
</protein>